<dbReference type="AlphaFoldDB" id="A0A037ZI37"/>
<dbReference type="PROSITE" id="PS51118">
    <property type="entry name" value="HTH_HXLR"/>
    <property type="match status" value="1"/>
</dbReference>
<evidence type="ECO:0000256" key="3">
    <source>
        <dbReference type="ARBA" id="ARBA00023163"/>
    </source>
</evidence>
<evidence type="ECO:0000256" key="1">
    <source>
        <dbReference type="ARBA" id="ARBA00023015"/>
    </source>
</evidence>
<dbReference type="EMBL" id="JFKE01000007">
    <property type="protein sequence ID" value="KAJ54450.1"/>
    <property type="molecule type" value="Genomic_DNA"/>
</dbReference>
<reference evidence="5 6" key="1">
    <citation type="submission" date="2014-03" db="EMBL/GenBank/DDBJ databases">
        <title>Draft Genome Sequence of Actibacterium mucosum KCTC 23349, a Marine Alphaproteobacterium with Complex Ionic Requirements Isolated from Mediterranean Seawater at Malvarrosa Beach, Valencia, Spain.</title>
        <authorList>
            <person name="Arahal D.R."/>
            <person name="Shao Z."/>
            <person name="Lai Q."/>
            <person name="Pujalte M.J."/>
        </authorList>
    </citation>
    <scope>NUCLEOTIDE SEQUENCE [LARGE SCALE GENOMIC DNA]</scope>
    <source>
        <strain evidence="5 6">KCTC 23349</strain>
    </source>
</reference>
<dbReference type="PANTHER" id="PTHR33204:SF18">
    <property type="entry name" value="TRANSCRIPTIONAL REGULATORY PROTEIN"/>
    <property type="match status" value="1"/>
</dbReference>
<dbReference type="InterPro" id="IPR036388">
    <property type="entry name" value="WH-like_DNA-bd_sf"/>
</dbReference>
<dbReference type="GO" id="GO:0003677">
    <property type="term" value="F:DNA binding"/>
    <property type="evidence" value="ECO:0007669"/>
    <property type="project" value="UniProtKB-KW"/>
</dbReference>
<comment type="caution">
    <text evidence="5">The sequence shown here is derived from an EMBL/GenBank/DDBJ whole genome shotgun (WGS) entry which is preliminary data.</text>
</comment>
<dbReference type="InterPro" id="IPR036390">
    <property type="entry name" value="WH_DNA-bd_sf"/>
</dbReference>
<accession>A0A037ZI37</accession>
<dbReference type="SUPFAM" id="SSF46785">
    <property type="entry name" value="Winged helix' DNA-binding domain"/>
    <property type="match status" value="1"/>
</dbReference>
<evidence type="ECO:0000256" key="2">
    <source>
        <dbReference type="ARBA" id="ARBA00023125"/>
    </source>
</evidence>
<evidence type="ECO:0000313" key="6">
    <source>
        <dbReference type="Proteomes" id="UP000026249"/>
    </source>
</evidence>
<evidence type="ECO:0000259" key="4">
    <source>
        <dbReference type="PROSITE" id="PS51118"/>
    </source>
</evidence>
<keyword evidence="6" id="KW-1185">Reference proteome</keyword>
<keyword evidence="2" id="KW-0238">DNA-binding</keyword>
<keyword evidence="3" id="KW-0804">Transcription</keyword>
<dbReference type="Proteomes" id="UP000026249">
    <property type="component" value="Unassembled WGS sequence"/>
</dbReference>
<dbReference type="InterPro" id="IPR002577">
    <property type="entry name" value="HTH_HxlR"/>
</dbReference>
<dbReference type="OrthoDB" id="9782219at2"/>
<name>A0A037ZI37_9RHOB</name>
<feature type="domain" description="HTH hxlR-type" evidence="4">
    <location>
        <begin position="20"/>
        <end position="119"/>
    </location>
</feature>
<protein>
    <recommendedName>
        <fullName evidence="4">HTH hxlR-type domain-containing protein</fullName>
    </recommendedName>
</protein>
<organism evidence="5 6">
    <name type="scientific">Actibacterium mucosum KCTC 23349</name>
    <dbReference type="NCBI Taxonomy" id="1454373"/>
    <lineage>
        <taxon>Bacteria</taxon>
        <taxon>Pseudomonadati</taxon>
        <taxon>Pseudomonadota</taxon>
        <taxon>Alphaproteobacteria</taxon>
        <taxon>Rhodobacterales</taxon>
        <taxon>Roseobacteraceae</taxon>
        <taxon>Actibacterium</taxon>
    </lineage>
</organism>
<dbReference type="STRING" id="1454373.ACMU_17200"/>
<dbReference type="PANTHER" id="PTHR33204">
    <property type="entry name" value="TRANSCRIPTIONAL REGULATOR, MARR FAMILY"/>
    <property type="match status" value="1"/>
</dbReference>
<gene>
    <name evidence="5" type="ORF">ACMU_17200</name>
</gene>
<dbReference type="Gene3D" id="1.10.10.10">
    <property type="entry name" value="Winged helix-like DNA-binding domain superfamily/Winged helix DNA-binding domain"/>
    <property type="match status" value="1"/>
</dbReference>
<dbReference type="RefSeq" id="WP_081805553.1">
    <property type="nucleotide sequence ID" value="NZ_JFKE01000007.1"/>
</dbReference>
<evidence type="ECO:0000313" key="5">
    <source>
        <dbReference type="EMBL" id="KAJ54450.1"/>
    </source>
</evidence>
<sequence>MTQSDSPFPRRRAPLPVEECGAALASRLLSDRWTLLIVREGFYGVTRFDDMRADLGIPRSVLADRLDKLVEAGVFARQPYREEGARTRQAYVLTRAGWKLSLTVLALMQWGDEHLRGGKSSLDVTEKGTGKPLRVALVRDGDDFVRLSQVDYMPRNTGETGK</sequence>
<dbReference type="Pfam" id="PF01638">
    <property type="entry name" value="HxlR"/>
    <property type="match status" value="1"/>
</dbReference>
<proteinExistence type="predicted"/>
<keyword evidence="1" id="KW-0805">Transcription regulation</keyword>